<reference evidence="6 7" key="1">
    <citation type="submission" date="2018-11" db="EMBL/GenBank/DDBJ databases">
        <authorList>
            <person name="Lopez-Roques C."/>
            <person name="Donnadieu C."/>
            <person name="Bouchez O."/>
            <person name="Klopp C."/>
            <person name="Cabau C."/>
            <person name="Zahm M."/>
        </authorList>
    </citation>
    <scope>NUCLEOTIDE SEQUENCE [LARGE SCALE GENOMIC DNA]</scope>
    <source>
        <strain evidence="6">RS831</strain>
        <tissue evidence="6">Whole body</tissue>
    </source>
</reference>
<protein>
    <recommendedName>
        <fullName evidence="5">Ig-like domain-containing protein</fullName>
    </recommendedName>
</protein>
<dbReference type="Proteomes" id="UP000283210">
    <property type="component" value="Chromosome 22"/>
</dbReference>
<dbReference type="SMART" id="SM00409">
    <property type="entry name" value="IG"/>
    <property type="match status" value="1"/>
</dbReference>
<dbReference type="OrthoDB" id="8446517at2759"/>
<evidence type="ECO:0000256" key="1">
    <source>
        <dbReference type="ARBA" id="ARBA00004370"/>
    </source>
</evidence>
<evidence type="ECO:0000313" key="6">
    <source>
        <dbReference type="EMBL" id="RVE57045.1"/>
    </source>
</evidence>
<dbReference type="PANTHER" id="PTHR24100:SF151">
    <property type="entry name" value="ICOS LIGAND"/>
    <property type="match status" value="1"/>
</dbReference>
<keyword evidence="2" id="KW-0472">Membrane</keyword>
<accession>A0A3S2TWG9</accession>
<dbReference type="PROSITE" id="PS50835">
    <property type="entry name" value="IG_LIKE"/>
    <property type="match status" value="1"/>
</dbReference>
<dbReference type="InterPro" id="IPR013783">
    <property type="entry name" value="Ig-like_fold"/>
</dbReference>
<dbReference type="GO" id="GO:0001817">
    <property type="term" value="P:regulation of cytokine production"/>
    <property type="evidence" value="ECO:0007669"/>
    <property type="project" value="TreeGrafter"/>
</dbReference>
<dbReference type="InterPro" id="IPR007110">
    <property type="entry name" value="Ig-like_dom"/>
</dbReference>
<feature type="signal peptide" evidence="4">
    <location>
        <begin position="1"/>
        <end position="20"/>
    </location>
</feature>
<keyword evidence="7" id="KW-1185">Reference proteome</keyword>
<dbReference type="InterPro" id="IPR013106">
    <property type="entry name" value="Ig_V-set"/>
</dbReference>
<dbReference type="InterPro" id="IPR036179">
    <property type="entry name" value="Ig-like_dom_sf"/>
</dbReference>
<dbReference type="Gene3D" id="2.60.40.10">
    <property type="entry name" value="Immunoglobulins"/>
    <property type="match status" value="1"/>
</dbReference>
<evidence type="ECO:0000259" key="5">
    <source>
        <dbReference type="PROSITE" id="PS50835"/>
    </source>
</evidence>
<gene>
    <name evidence="6" type="ORF">OJAV_G00212240</name>
</gene>
<name>A0A3S2TWG9_ORYJA</name>
<evidence type="ECO:0000256" key="2">
    <source>
        <dbReference type="ARBA" id="ARBA00023136"/>
    </source>
</evidence>
<organism evidence="6 7">
    <name type="scientific">Oryzias javanicus</name>
    <name type="common">Javanese ricefish</name>
    <name type="synonym">Aplocheilus javanicus</name>
    <dbReference type="NCBI Taxonomy" id="123683"/>
    <lineage>
        <taxon>Eukaryota</taxon>
        <taxon>Metazoa</taxon>
        <taxon>Chordata</taxon>
        <taxon>Craniata</taxon>
        <taxon>Vertebrata</taxon>
        <taxon>Euteleostomi</taxon>
        <taxon>Actinopterygii</taxon>
        <taxon>Neopterygii</taxon>
        <taxon>Teleostei</taxon>
        <taxon>Neoteleostei</taxon>
        <taxon>Acanthomorphata</taxon>
        <taxon>Ovalentaria</taxon>
        <taxon>Atherinomorphae</taxon>
        <taxon>Beloniformes</taxon>
        <taxon>Adrianichthyidae</taxon>
        <taxon>Oryziinae</taxon>
        <taxon>Oryzias</taxon>
    </lineage>
</organism>
<dbReference type="Pfam" id="PF07686">
    <property type="entry name" value="V-set"/>
    <property type="match status" value="1"/>
</dbReference>
<dbReference type="InterPro" id="IPR003599">
    <property type="entry name" value="Ig_sub"/>
</dbReference>
<sequence>MTTFSCIVFLLAVGSSTLSGLKNITARPGQNVSLTCEALGNNKTITLEWSRPDLGGKCVFLYRPNYFHQDDQHESFRNRVFLQDIQMKNGDLSVILKNVTPNDNGSYECKIKQQNDPPGGLKLICTINLLVSPSGNKDGAREVEKPNVGVSLGRPGPIALPSVLVAAVLAVPLF</sequence>
<proteinExistence type="predicted"/>
<dbReference type="GO" id="GO:0005102">
    <property type="term" value="F:signaling receptor binding"/>
    <property type="evidence" value="ECO:0007669"/>
    <property type="project" value="TreeGrafter"/>
</dbReference>
<comment type="subcellular location">
    <subcellularLocation>
        <location evidence="1">Membrane</location>
    </subcellularLocation>
</comment>
<evidence type="ECO:0000256" key="3">
    <source>
        <dbReference type="ARBA" id="ARBA00023319"/>
    </source>
</evidence>
<dbReference type="EMBL" id="CM012458">
    <property type="protein sequence ID" value="RVE57045.1"/>
    <property type="molecule type" value="Genomic_DNA"/>
</dbReference>
<dbReference type="GO" id="GO:0050852">
    <property type="term" value="P:T cell receptor signaling pathway"/>
    <property type="evidence" value="ECO:0007669"/>
    <property type="project" value="TreeGrafter"/>
</dbReference>
<dbReference type="SMART" id="SM00406">
    <property type="entry name" value="IGv"/>
    <property type="match status" value="1"/>
</dbReference>
<feature type="domain" description="Ig-like" evidence="5">
    <location>
        <begin position="14"/>
        <end position="111"/>
    </location>
</feature>
<evidence type="ECO:0000313" key="7">
    <source>
        <dbReference type="Proteomes" id="UP000283210"/>
    </source>
</evidence>
<reference evidence="6 7" key="2">
    <citation type="submission" date="2019-01" db="EMBL/GenBank/DDBJ databases">
        <title>A chromosome length genome reference of the Java medaka (oryzias javanicus).</title>
        <authorList>
            <person name="Herpin A."/>
            <person name="Takehana Y."/>
            <person name="Naruse K."/>
            <person name="Ansai S."/>
            <person name="Kawaguchi M."/>
        </authorList>
    </citation>
    <scope>NUCLEOTIDE SEQUENCE [LARGE SCALE GENOMIC DNA]</scope>
    <source>
        <strain evidence="6">RS831</strain>
        <tissue evidence="6">Whole body</tissue>
    </source>
</reference>
<dbReference type="InterPro" id="IPR050504">
    <property type="entry name" value="IgSF_BTN/MOG"/>
</dbReference>
<dbReference type="GO" id="GO:0009897">
    <property type="term" value="C:external side of plasma membrane"/>
    <property type="evidence" value="ECO:0007669"/>
    <property type="project" value="TreeGrafter"/>
</dbReference>
<keyword evidence="4" id="KW-0732">Signal</keyword>
<dbReference type="PANTHER" id="PTHR24100">
    <property type="entry name" value="BUTYROPHILIN"/>
    <property type="match status" value="1"/>
</dbReference>
<feature type="chain" id="PRO_5018725605" description="Ig-like domain-containing protein" evidence="4">
    <location>
        <begin position="21"/>
        <end position="174"/>
    </location>
</feature>
<keyword evidence="3" id="KW-0393">Immunoglobulin domain</keyword>
<dbReference type="SUPFAM" id="SSF48726">
    <property type="entry name" value="Immunoglobulin"/>
    <property type="match status" value="1"/>
</dbReference>
<evidence type="ECO:0000256" key="4">
    <source>
        <dbReference type="SAM" id="SignalP"/>
    </source>
</evidence>
<dbReference type="AlphaFoldDB" id="A0A3S2TWG9"/>